<reference evidence="19" key="3">
    <citation type="submission" date="2025-08" db="UniProtKB">
        <authorList>
            <consortium name="Ensembl"/>
        </authorList>
    </citation>
    <scope>IDENTIFICATION</scope>
</reference>
<dbReference type="Proteomes" id="UP000265140">
    <property type="component" value="Chromosome 12"/>
</dbReference>
<keyword evidence="12 17" id="KW-0472">Membrane</keyword>
<dbReference type="GO" id="GO:0009986">
    <property type="term" value="C:cell surface"/>
    <property type="evidence" value="ECO:0007669"/>
    <property type="project" value="TreeGrafter"/>
</dbReference>
<dbReference type="Bgee" id="ENSELUG00000011177">
    <property type="expression patterns" value="Expressed in head kidney and 5 other cell types or tissues"/>
</dbReference>
<keyword evidence="8" id="KW-0460">Magnesium</keyword>
<keyword evidence="4" id="KW-0245">EGF-like domain</keyword>
<dbReference type="GeneTree" id="ENSGT01150000286983"/>
<keyword evidence="6" id="KW-0732">Signal</keyword>
<evidence type="ECO:0000256" key="9">
    <source>
        <dbReference type="ARBA" id="ARBA00022889"/>
    </source>
</evidence>
<evidence type="ECO:0000256" key="16">
    <source>
        <dbReference type="SAM" id="MobiDB-lite"/>
    </source>
</evidence>
<reference evidence="19" key="2">
    <citation type="submission" date="2020-02" db="EMBL/GenBank/DDBJ databases">
        <title>Esox lucius (northern pike) genome, fEsoLuc1, primary haplotype.</title>
        <authorList>
            <person name="Myers G."/>
            <person name="Karagic N."/>
            <person name="Meyer A."/>
            <person name="Pippel M."/>
            <person name="Reichard M."/>
            <person name="Winkler S."/>
            <person name="Tracey A."/>
            <person name="Sims Y."/>
            <person name="Howe K."/>
            <person name="Rhie A."/>
            <person name="Formenti G."/>
            <person name="Durbin R."/>
            <person name="Fedrigo O."/>
            <person name="Jarvis E.D."/>
        </authorList>
    </citation>
    <scope>NUCLEOTIDE SEQUENCE [LARGE SCALE GENOMIC DNA]</scope>
</reference>
<dbReference type="FunFam" id="2.10.25.10:FF:000304">
    <property type="entry name" value="Integrin beta"/>
    <property type="match status" value="1"/>
</dbReference>
<keyword evidence="10 17" id="KW-1133">Transmembrane helix</keyword>
<evidence type="ECO:0000256" key="5">
    <source>
        <dbReference type="ARBA" id="ARBA00022692"/>
    </source>
</evidence>
<gene>
    <name evidence="19" type="primary">ITGB7</name>
</gene>
<dbReference type="GO" id="GO:0008305">
    <property type="term" value="C:integrin complex"/>
    <property type="evidence" value="ECO:0007669"/>
    <property type="project" value="TreeGrafter"/>
</dbReference>
<dbReference type="SUPFAM" id="SSF53300">
    <property type="entry name" value="vWA-like"/>
    <property type="match status" value="1"/>
</dbReference>
<evidence type="ECO:0000256" key="13">
    <source>
        <dbReference type="ARBA" id="ARBA00023157"/>
    </source>
</evidence>
<evidence type="ECO:0000256" key="10">
    <source>
        <dbReference type="ARBA" id="ARBA00022989"/>
    </source>
</evidence>
<dbReference type="GO" id="GO:0033627">
    <property type="term" value="P:cell adhesion mediated by integrin"/>
    <property type="evidence" value="ECO:0007669"/>
    <property type="project" value="TreeGrafter"/>
</dbReference>
<dbReference type="InterPro" id="IPR036465">
    <property type="entry name" value="vWFA_dom_sf"/>
</dbReference>
<keyword evidence="14" id="KW-0325">Glycoprotein</keyword>
<dbReference type="GO" id="GO:0007160">
    <property type="term" value="P:cell-matrix adhesion"/>
    <property type="evidence" value="ECO:0007669"/>
    <property type="project" value="TreeGrafter"/>
</dbReference>
<dbReference type="Pfam" id="PF18372">
    <property type="entry name" value="I-EGF_1"/>
    <property type="match status" value="1"/>
</dbReference>
<feature type="compositionally biased region" description="Polar residues" evidence="16">
    <location>
        <begin position="1"/>
        <end position="45"/>
    </location>
</feature>
<evidence type="ECO:0000259" key="18">
    <source>
        <dbReference type="SMART" id="SM00187"/>
    </source>
</evidence>
<evidence type="ECO:0000256" key="2">
    <source>
        <dbReference type="ARBA" id="ARBA00007449"/>
    </source>
</evidence>
<dbReference type="GO" id="GO:0050900">
    <property type="term" value="P:leukocyte migration"/>
    <property type="evidence" value="ECO:0007669"/>
    <property type="project" value="TreeGrafter"/>
</dbReference>
<dbReference type="InterPro" id="IPR002369">
    <property type="entry name" value="Integrin_bsu_VWA"/>
</dbReference>
<comment type="similarity">
    <text evidence="2 15">Belongs to the integrin beta chain family.</text>
</comment>
<dbReference type="InterPro" id="IPR015812">
    <property type="entry name" value="Integrin_bsu"/>
</dbReference>
<evidence type="ECO:0000256" key="14">
    <source>
        <dbReference type="ARBA" id="ARBA00023180"/>
    </source>
</evidence>
<dbReference type="SUPFAM" id="SSF57196">
    <property type="entry name" value="EGF/Laminin"/>
    <property type="match status" value="1"/>
</dbReference>
<dbReference type="Gene3D" id="2.10.25.10">
    <property type="entry name" value="Laminin"/>
    <property type="match status" value="4"/>
</dbReference>
<keyword evidence="7" id="KW-0677">Repeat</keyword>
<evidence type="ECO:0000256" key="17">
    <source>
        <dbReference type="SAM" id="Phobius"/>
    </source>
</evidence>
<keyword evidence="20" id="KW-1185">Reference proteome</keyword>
<keyword evidence="13" id="KW-1015">Disulfide bond</keyword>
<comment type="subcellular location">
    <subcellularLocation>
        <location evidence="1 15">Cell membrane</location>
        <topology evidence="1 15">Single-pass type I membrane protein</topology>
    </subcellularLocation>
</comment>
<dbReference type="Gene3D" id="2.60.40.1510">
    <property type="entry name" value="ntegrin, alpha v. Chain A, domain 3"/>
    <property type="match status" value="1"/>
</dbReference>
<keyword evidence="11 15" id="KW-0401">Integrin</keyword>
<evidence type="ECO:0000313" key="19">
    <source>
        <dbReference type="Ensembl" id="ENSELUP00000010678.3"/>
    </source>
</evidence>
<dbReference type="InterPro" id="IPR057243">
    <property type="entry name" value="Integrin_I-EGF_CS"/>
</dbReference>
<sequence length="788" mass="86321">MEYSDPNGQYSGPNGQYSGPNGQYSDPNGQYSGPNGQYSGPNGQYSDPKGQYSDPKGQYSDPKEQYSDPNGQYSGPNGQYSGPNGQYSGPNGQYSDPNGQYSGPNGQHSDPNGQHSDPNGQHSGPNGQCVSYYELQNVNIEICVSLVVCRCLCVPIGLDGRCQSKSTCTHCLRSPGCAWCKQKVLKACDNLIILGSTVIQVRQCVPQSFEVRFKHALGFPIDLYYLMDMSFSMKDDLAKFKNLGREVVTAMKNITSAVRIGFGSFVDKRVGPYANINPVKLANPCPASYTDPCQPTFSFRHTLKLTEDVEEFERSVSRQYISSNLDNPESGLDAIMQVAVCQSEIGWGNAYRILVYTSDDVFHLAGDGKLAGLFQPNDGQCHLNSEGDYPSVGHLAEVLSANDIKVIFAVTDEHTENYEALSKLLPLSVVGLLEQDSSNIVHLISEAYNNLFSSIRLEHHEVPLGLKVSYTSHCGDGQDRPAPGQDRGECDQVGINQQVNFTVTVNSSNCFTRTESFTIKVQGISEELRVTVEMLCDCDCQDTEEQSAQCHGNGTFQCGICSCDSGHTGQRCECETQQETNTSLAQEARCIDSRMSGSAAQLCSGRGSCVCGQCLCWGSRRGQFCQCDDTSCNRHNNIICGGNGKCDCGSCECFHNYTGPACECSTLTDQCQTSNDGVCCHHGQCECNRCKCHPGFFGKHCNQPQAPSTPLGNESSIFCLSSCGFFLSFLKGGIDPWIIYAQITVGATVLLGVIMIIIYRLKEEFSYQWEFRRYLKEKEIICREEVSV</sequence>
<dbReference type="PANTHER" id="PTHR10082:SF36">
    <property type="entry name" value="INTEGRIN BETA-7"/>
    <property type="match status" value="1"/>
</dbReference>
<evidence type="ECO:0000256" key="11">
    <source>
        <dbReference type="ARBA" id="ARBA00023037"/>
    </source>
</evidence>
<evidence type="ECO:0000256" key="6">
    <source>
        <dbReference type="ARBA" id="ARBA00022729"/>
    </source>
</evidence>
<name>A0A3P8Y1X5_ESOLU</name>
<dbReference type="Gene3D" id="3.40.50.410">
    <property type="entry name" value="von Willebrand factor, type A domain"/>
    <property type="match status" value="1"/>
</dbReference>
<proteinExistence type="inferred from homology"/>
<dbReference type="STRING" id="8010.ENSELUP00000010678"/>
<dbReference type="FunFam" id="3.40.50.410:FF:000002">
    <property type="entry name" value="Integrin beta"/>
    <property type="match status" value="1"/>
</dbReference>
<keyword evidence="9 15" id="KW-0130">Cell adhesion</keyword>
<dbReference type="GO" id="GO:0005178">
    <property type="term" value="F:integrin binding"/>
    <property type="evidence" value="ECO:0007669"/>
    <property type="project" value="TreeGrafter"/>
</dbReference>
<dbReference type="PANTHER" id="PTHR10082">
    <property type="entry name" value="INTEGRIN BETA SUBUNIT"/>
    <property type="match status" value="1"/>
</dbReference>
<dbReference type="AlphaFoldDB" id="A0A3P8Y1X5"/>
<dbReference type="PRINTS" id="PR01186">
    <property type="entry name" value="INTEGRINB"/>
</dbReference>
<dbReference type="InterPro" id="IPR040622">
    <property type="entry name" value="EGF_integrin_1"/>
</dbReference>
<evidence type="ECO:0000256" key="15">
    <source>
        <dbReference type="RuleBase" id="RU000633"/>
    </source>
</evidence>
<evidence type="ECO:0000256" key="1">
    <source>
        <dbReference type="ARBA" id="ARBA00004251"/>
    </source>
</evidence>
<reference evidence="20" key="1">
    <citation type="journal article" date="2014" name="PLoS ONE">
        <title>The genome and linkage map of the northern pike (Esox lucius): conserved synteny revealed between the salmonid sister group and the Neoteleostei.</title>
        <authorList>
            <person name="Rondeau E.B."/>
            <person name="Minkley D.R."/>
            <person name="Leong J.S."/>
            <person name="Messmer A.M."/>
            <person name="Jantzen J.R."/>
            <person name="von Schalburg K.R."/>
            <person name="Lemon C."/>
            <person name="Bird N.H."/>
            <person name="Koop B.F."/>
        </authorList>
    </citation>
    <scope>NUCLEOTIDE SEQUENCE</scope>
</reference>
<reference evidence="19" key="4">
    <citation type="submission" date="2025-09" db="UniProtKB">
        <authorList>
            <consortium name="Ensembl"/>
        </authorList>
    </citation>
    <scope>IDENTIFICATION</scope>
</reference>
<evidence type="ECO:0000256" key="7">
    <source>
        <dbReference type="ARBA" id="ARBA00022737"/>
    </source>
</evidence>
<dbReference type="FunFam" id="2.10.25.10:FF:000036">
    <property type="entry name" value="Integrin beta"/>
    <property type="match status" value="1"/>
</dbReference>
<organism evidence="19 20">
    <name type="scientific">Esox lucius</name>
    <name type="common">Northern pike</name>
    <dbReference type="NCBI Taxonomy" id="8010"/>
    <lineage>
        <taxon>Eukaryota</taxon>
        <taxon>Metazoa</taxon>
        <taxon>Chordata</taxon>
        <taxon>Craniata</taxon>
        <taxon>Vertebrata</taxon>
        <taxon>Euteleostomi</taxon>
        <taxon>Actinopterygii</taxon>
        <taxon>Neopterygii</taxon>
        <taxon>Teleostei</taxon>
        <taxon>Protacanthopterygii</taxon>
        <taxon>Esociformes</taxon>
        <taxon>Esocidae</taxon>
        <taxon>Esox</taxon>
    </lineage>
</organism>
<dbReference type="GO" id="GO:0005925">
    <property type="term" value="C:focal adhesion"/>
    <property type="evidence" value="ECO:0007669"/>
    <property type="project" value="TreeGrafter"/>
</dbReference>
<dbReference type="PROSITE" id="PS52047">
    <property type="entry name" value="I_EGF_2"/>
    <property type="match status" value="2"/>
</dbReference>
<evidence type="ECO:0000256" key="8">
    <source>
        <dbReference type="ARBA" id="ARBA00022842"/>
    </source>
</evidence>
<evidence type="ECO:0000256" key="3">
    <source>
        <dbReference type="ARBA" id="ARBA00022475"/>
    </source>
</evidence>
<dbReference type="InParanoid" id="A0A3P8Y1X5"/>
<feature type="compositionally biased region" description="Polar residues" evidence="16">
    <location>
        <begin position="67"/>
        <end position="123"/>
    </location>
</feature>
<protein>
    <recommendedName>
        <fullName evidence="15">Integrin beta</fullName>
    </recommendedName>
</protein>
<dbReference type="PROSITE" id="PS00243">
    <property type="entry name" value="I_EGF_1"/>
    <property type="match status" value="1"/>
</dbReference>
<feature type="region of interest" description="Disordered" evidence="16">
    <location>
        <begin position="1"/>
        <end position="123"/>
    </location>
</feature>
<accession>A0A3P8Y1X5</accession>
<evidence type="ECO:0000256" key="12">
    <source>
        <dbReference type="ARBA" id="ARBA00023136"/>
    </source>
</evidence>
<dbReference type="SMART" id="SM00187">
    <property type="entry name" value="INB"/>
    <property type="match status" value="1"/>
</dbReference>
<dbReference type="Ensembl" id="ENSELUT00000001747.3">
    <property type="protein sequence ID" value="ENSELUP00000010678.3"/>
    <property type="gene ID" value="ENSELUG00000011177.3"/>
</dbReference>
<feature type="transmembrane region" description="Helical" evidence="17">
    <location>
        <begin position="737"/>
        <end position="759"/>
    </location>
</feature>
<evidence type="ECO:0000313" key="20">
    <source>
        <dbReference type="Proteomes" id="UP000265140"/>
    </source>
</evidence>
<keyword evidence="5 15" id="KW-0812">Transmembrane</keyword>
<keyword evidence="3" id="KW-1003">Cell membrane</keyword>
<evidence type="ECO:0000256" key="4">
    <source>
        <dbReference type="ARBA" id="ARBA00022536"/>
    </source>
</evidence>
<dbReference type="GO" id="GO:0098609">
    <property type="term" value="P:cell-cell adhesion"/>
    <property type="evidence" value="ECO:0007669"/>
    <property type="project" value="TreeGrafter"/>
</dbReference>
<dbReference type="GO" id="GO:0007229">
    <property type="term" value="P:integrin-mediated signaling pathway"/>
    <property type="evidence" value="ECO:0007669"/>
    <property type="project" value="UniProtKB-KW"/>
</dbReference>
<feature type="domain" description="Integrin beta subunit VWA" evidence="18">
    <location>
        <begin position="167"/>
        <end position="538"/>
    </location>
</feature>
<dbReference type="Pfam" id="PF00362">
    <property type="entry name" value="Integrin_beta"/>
    <property type="match status" value="1"/>
</dbReference>
<dbReference type="SUPFAM" id="SSF69179">
    <property type="entry name" value="Integrin domains"/>
    <property type="match status" value="1"/>
</dbReference>
<dbReference type="InterPro" id="IPR032695">
    <property type="entry name" value="Integrin_dom_sf"/>
</dbReference>